<sequence>MSKWTFCYFLRGLGFSYKINKGQRFIFEHPDLARKRAAYLSTIGEAGSQGSCLVFIGETWVFDRMTKKRGWNDNYIPRFAPASVMEEFSCGKAAAKDKGRRAIVISAITDEGVVPDCTMVIISGRNSVEQDYRRDMNHSMFEGWLRECIPLMQDVAAGRPVAVVMDNAPYHSRQLEKV</sequence>
<dbReference type="EMBL" id="JARK01001418">
    <property type="protein sequence ID" value="EYC05442.1"/>
    <property type="molecule type" value="Genomic_DNA"/>
</dbReference>
<dbReference type="PANTHER" id="PTHR33939:SF1">
    <property type="entry name" value="DUF4371 DOMAIN-CONTAINING PROTEIN"/>
    <property type="match status" value="1"/>
</dbReference>
<evidence type="ECO:0008006" key="3">
    <source>
        <dbReference type="Google" id="ProtNLM"/>
    </source>
</evidence>
<dbReference type="PANTHER" id="PTHR33939">
    <property type="entry name" value="PROTEIN CBG22215"/>
    <property type="match status" value="1"/>
</dbReference>
<dbReference type="Gene3D" id="3.30.420.10">
    <property type="entry name" value="Ribonuclease H-like superfamily/Ribonuclease H"/>
    <property type="match status" value="1"/>
</dbReference>
<comment type="caution">
    <text evidence="1">The sequence shown here is derived from an EMBL/GenBank/DDBJ whole genome shotgun (WGS) entry which is preliminary data.</text>
</comment>
<name>A0A016TS17_9BILA</name>
<accession>A0A016TS17</accession>
<dbReference type="InterPro" id="IPR036397">
    <property type="entry name" value="RNaseH_sf"/>
</dbReference>
<proteinExistence type="predicted"/>
<organism evidence="1 2">
    <name type="scientific">Ancylostoma ceylanicum</name>
    <dbReference type="NCBI Taxonomy" id="53326"/>
    <lineage>
        <taxon>Eukaryota</taxon>
        <taxon>Metazoa</taxon>
        <taxon>Ecdysozoa</taxon>
        <taxon>Nematoda</taxon>
        <taxon>Chromadorea</taxon>
        <taxon>Rhabditida</taxon>
        <taxon>Rhabditina</taxon>
        <taxon>Rhabditomorpha</taxon>
        <taxon>Strongyloidea</taxon>
        <taxon>Ancylostomatidae</taxon>
        <taxon>Ancylostomatinae</taxon>
        <taxon>Ancylostoma</taxon>
    </lineage>
</organism>
<dbReference type="GO" id="GO:0003676">
    <property type="term" value="F:nucleic acid binding"/>
    <property type="evidence" value="ECO:0007669"/>
    <property type="project" value="InterPro"/>
</dbReference>
<evidence type="ECO:0000313" key="1">
    <source>
        <dbReference type="EMBL" id="EYC05442.1"/>
    </source>
</evidence>
<dbReference type="OrthoDB" id="5862673at2759"/>
<evidence type="ECO:0000313" key="2">
    <source>
        <dbReference type="Proteomes" id="UP000024635"/>
    </source>
</evidence>
<dbReference type="Proteomes" id="UP000024635">
    <property type="component" value="Unassembled WGS sequence"/>
</dbReference>
<reference evidence="2" key="1">
    <citation type="journal article" date="2015" name="Nat. Genet.">
        <title>The genome and transcriptome of the zoonotic hookworm Ancylostoma ceylanicum identify infection-specific gene families.</title>
        <authorList>
            <person name="Schwarz E.M."/>
            <person name="Hu Y."/>
            <person name="Antoshechkin I."/>
            <person name="Miller M.M."/>
            <person name="Sternberg P.W."/>
            <person name="Aroian R.V."/>
        </authorList>
    </citation>
    <scope>NUCLEOTIDE SEQUENCE</scope>
    <source>
        <strain evidence="2">HY135</strain>
    </source>
</reference>
<protein>
    <recommendedName>
        <fullName evidence="3">Tc1-like transposase DDE domain-containing protein</fullName>
    </recommendedName>
</protein>
<keyword evidence="2" id="KW-1185">Reference proteome</keyword>
<dbReference type="AlphaFoldDB" id="A0A016TS17"/>
<gene>
    <name evidence="1" type="primary">Acey_s0082.g1585</name>
    <name evidence="1" type="ORF">Y032_0082g1585</name>
</gene>